<evidence type="ECO:0000313" key="30">
    <source>
        <dbReference type="RefSeq" id="XP_004492922.1"/>
    </source>
</evidence>
<comment type="catalytic activity">
    <reaction evidence="25">
        <text>L-seryl-[protein] + ATP = O-phospho-L-seryl-[protein] + ADP + H(+)</text>
        <dbReference type="Rhea" id="RHEA:17989"/>
        <dbReference type="Rhea" id="RHEA-COMP:9863"/>
        <dbReference type="Rhea" id="RHEA-COMP:11604"/>
        <dbReference type="ChEBI" id="CHEBI:15378"/>
        <dbReference type="ChEBI" id="CHEBI:29999"/>
        <dbReference type="ChEBI" id="CHEBI:30616"/>
        <dbReference type="ChEBI" id="CHEBI:83421"/>
        <dbReference type="ChEBI" id="CHEBI:456216"/>
        <dbReference type="EC" id="2.7.11.1"/>
    </reaction>
</comment>
<feature type="domain" description="Protein kinase" evidence="28">
    <location>
        <begin position="801"/>
        <end position="1073"/>
    </location>
</feature>
<feature type="signal peptide" evidence="27">
    <location>
        <begin position="1"/>
        <end position="29"/>
    </location>
</feature>
<evidence type="ECO:0000256" key="20">
    <source>
        <dbReference type="ARBA" id="ARBA00023157"/>
    </source>
</evidence>
<reference evidence="30" key="2">
    <citation type="submission" date="2025-08" db="UniProtKB">
        <authorList>
            <consortium name="RefSeq"/>
        </authorList>
    </citation>
    <scope>IDENTIFICATION</scope>
    <source>
        <tissue evidence="30">Etiolated seedlings</tissue>
    </source>
</reference>
<dbReference type="GO" id="GO:0004674">
    <property type="term" value="F:protein serine/threonine kinase activity"/>
    <property type="evidence" value="ECO:0007669"/>
    <property type="project" value="UniProtKB-KW"/>
</dbReference>
<evidence type="ECO:0000256" key="23">
    <source>
        <dbReference type="ARBA" id="ARBA00038043"/>
    </source>
</evidence>
<dbReference type="PANTHER" id="PTHR48005">
    <property type="entry name" value="LEUCINE RICH REPEAT KINASE 2"/>
    <property type="match status" value="1"/>
</dbReference>
<keyword evidence="29" id="KW-1185">Reference proteome</keyword>
<evidence type="ECO:0000256" key="4">
    <source>
        <dbReference type="ARBA" id="ARBA00012513"/>
    </source>
</evidence>
<dbReference type="Pfam" id="PF08263">
    <property type="entry name" value="LRRNT_2"/>
    <property type="match status" value="1"/>
</dbReference>
<comment type="catalytic activity">
    <reaction evidence="24">
        <text>L-threonyl-[protein] + ATP = O-phospho-L-threonyl-[protein] + ADP + H(+)</text>
        <dbReference type="Rhea" id="RHEA:46608"/>
        <dbReference type="Rhea" id="RHEA-COMP:11060"/>
        <dbReference type="Rhea" id="RHEA-COMP:11605"/>
        <dbReference type="ChEBI" id="CHEBI:15378"/>
        <dbReference type="ChEBI" id="CHEBI:30013"/>
        <dbReference type="ChEBI" id="CHEBI:30616"/>
        <dbReference type="ChEBI" id="CHEBI:61977"/>
        <dbReference type="ChEBI" id="CHEBI:456216"/>
        <dbReference type="EC" id="2.7.11.1"/>
    </reaction>
</comment>
<evidence type="ECO:0000256" key="3">
    <source>
        <dbReference type="ARBA" id="ARBA00004479"/>
    </source>
</evidence>
<evidence type="ECO:0000256" key="21">
    <source>
        <dbReference type="ARBA" id="ARBA00023170"/>
    </source>
</evidence>
<evidence type="ECO:0000256" key="15">
    <source>
        <dbReference type="ARBA" id="ARBA00022777"/>
    </source>
</evidence>
<evidence type="ECO:0000256" key="13">
    <source>
        <dbReference type="ARBA" id="ARBA00022737"/>
    </source>
</evidence>
<accession>A0A1S2XQG2</accession>
<keyword evidence="20" id="KW-1015">Disulfide bond</keyword>
<dbReference type="Pfam" id="PF00560">
    <property type="entry name" value="LRR_1"/>
    <property type="match status" value="9"/>
</dbReference>
<evidence type="ECO:0000256" key="25">
    <source>
        <dbReference type="ARBA" id="ARBA00048679"/>
    </source>
</evidence>
<evidence type="ECO:0000256" key="8">
    <source>
        <dbReference type="ARBA" id="ARBA00022553"/>
    </source>
</evidence>
<evidence type="ECO:0000256" key="14">
    <source>
        <dbReference type="ARBA" id="ARBA00022741"/>
    </source>
</evidence>
<dbReference type="Gene3D" id="3.80.10.10">
    <property type="entry name" value="Ribonuclease Inhibitor"/>
    <property type="match status" value="4"/>
</dbReference>
<dbReference type="FunFam" id="3.80.10.10:FF:000719">
    <property type="entry name" value="MDIS1-interacting receptor like kinase 2 isoform A"/>
    <property type="match status" value="1"/>
</dbReference>
<keyword evidence="12 27" id="KW-0732">Signal</keyword>
<evidence type="ECO:0000256" key="19">
    <source>
        <dbReference type="ARBA" id="ARBA00023136"/>
    </source>
</evidence>
<keyword evidence="17" id="KW-0067">ATP-binding</keyword>
<keyword evidence="16" id="KW-0611">Plant defense</keyword>
<evidence type="ECO:0000313" key="29">
    <source>
        <dbReference type="Proteomes" id="UP000087171"/>
    </source>
</evidence>
<evidence type="ECO:0000256" key="18">
    <source>
        <dbReference type="ARBA" id="ARBA00022989"/>
    </source>
</evidence>
<evidence type="ECO:0000256" key="9">
    <source>
        <dbReference type="ARBA" id="ARBA00022614"/>
    </source>
</evidence>
<evidence type="ECO:0000256" key="7">
    <source>
        <dbReference type="ARBA" id="ARBA00022527"/>
    </source>
</evidence>
<dbReference type="eggNOG" id="ENOG502QQYD">
    <property type="taxonomic scope" value="Eukaryota"/>
</dbReference>
<keyword evidence="8" id="KW-0597">Phosphoprotein</keyword>
<dbReference type="EC" id="2.7.11.1" evidence="4"/>
<keyword evidence="9" id="KW-0433">Leucine-rich repeat</keyword>
<dbReference type="Gene3D" id="1.10.510.10">
    <property type="entry name" value="Transferase(Phosphotransferase) domain 1"/>
    <property type="match status" value="1"/>
</dbReference>
<sequence length="1093" mass="121483">MVENQNFIKHYFIILCVLLSAFFPPQVVAFSKITSFTSTNNVHVQTSLEESEANALLKWKLSFDNESQALLSTWKRTTSPCTWEGIKCDKPNSISSINLANYGIKGKLQSLTFSSFPNLITINIYQNHFYGTIPPQIGNLSKINVLNFSINPLEGSIPKEMWTLKTLKGLDLSVCQLSGEISNSIANLSNLSYLDFSDNNKFSSGYIPHEIGKLDKLEYLSLAGCNLIGSIPQEIGMLTNLGFIDLSRNILSGTIPKTIGNMSNLNKLYLANNTKLCGEIPHTLWNMSKLTMLYLDNNNFSGSIPDSVQNLVNLNHLMIYSNNLLGSIPYTIGNLTKLRQLRMFSNHLSGSVPASIGQLINLEVISFQENNLSGPILDIIGNLTKLIILELSINKFNGSIPQRLFNNFTKWDTFSLDNNDFTGHLPPQICSGGSLTDFHAFQNHFTGPIPTSLKNCSTIERLRLEGNQIEGDISQDFGVYPKLTYIDLSDNKFHGHISSNWGKCPSLITLMISNNNISGGIPSTLLEANMLGKLHLSSNQLTGKLPKELGYMKSLLEVKISNNHLSGNIPSEIGLLQNLIVFDVGGNMLSGTIPKEVVKLPLLMNLNLSKNNFEGRIPSEFKLSQPLESLDLSWNLLSGTIPTVLGELDHLQNLNLSCNNLSGTIPSSFEDPMSSLTYVNISNNQLEGRIPNNQAFLHASIESLQNNKGLCGNHTGLVSCPTSHSQKSHKIFLLVLFVILGFLVIVFCVVGISMYILYRRARKTKTKDGNSNEAKCEDVFSIWSHDGKLLFEHIIEATENFDDKYLIGIGGEGSVYKAKVSSDMIVAVKKLHLGTDGERPNLKSFENEIQALTEIRHRNIIKFYGYCQHSRFSFLVYRFMEGGNLSQMLINDTQANAFDWEKRVNVVKGVANALSYMHHDCTPPIVHRDISSKNVLLDISYEAQLSDFGTAKFLKADASSWTTFAGTYGYAAPEFSETMEVTEKCDVYSFGVLCFEILIGKHPADFISTLFSPSTAIITYNLLLIDVLDQRLPQPTNSIVGDIILITKLAFSCLTKIPSSRPTTEYVSKEILMRKSQSHLVDQFPLIRLGQLL</sequence>
<evidence type="ECO:0000256" key="10">
    <source>
        <dbReference type="ARBA" id="ARBA00022679"/>
    </source>
</evidence>
<keyword evidence="21" id="KW-0675">Receptor</keyword>
<keyword evidence="18 26" id="KW-1133">Transmembrane helix</keyword>
<keyword evidence="5" id="KW-0134">Cell wall</keyword>
<dbReference type="FunFam" id="3.80.10.10:FF:000453">
    <property type="entry name" value="Leucine-rich receptor-like protein kinase family protein"/>
    <property type="match status" value="1"/>
</dbReference>
<keyword evidence="19 26" id="KW-0472">Membrane</keyword>
<dbReference type="GO" id="GO:0051707">
    <property type="term" value="P:response to other organism"/>
    <property type="evidence" value="ECO:0007669"/>
    <property type="project" value="UniProtKB-ARBA"/>
</dbReference>
<dbReference type="FunFam" id="3.80.10.10:FF:000400">
    <property type="entry name" value="Nuclear pore complex protein NUP107"/>
    <property type="match status" value="1"/>
</dbReference>
<feature type="chain" id="PRO_5010178657" description="non-specific serine/threonine protein kinase" evidence="27">
    <location>
        <begin position="30"/>
        <end position="1093"/>
    </location>
</feature>
<evidence type="ECO:0000256" key="24">
    <source>
        <dbReference type="ARBA" id="ARBA00047899"/>
    </source>
</evidence>
<dbReference type="KEGG" id="cam:101506275"/>
<evidence type="ECO:0000256" key="2">
    <source>
        <dbReference type="ARBA" id="ARBA00004191"/>
    </source>
</evidence>
<dbReference type="OrthoDB" id="676979at2759"/>
<name>A0A1S2XQG2_CICAR</name>
<dbReference type="SUPFAM" id="SSF52047">
    <property type="entry name" value="RNI-like"/>
    <property type="match status" value="1"/>
</dbReference>
<dbReference type="GO" id="GO:0006952">
    <property type="term" value="P:defense response"/>
    <property type="evidence" value="ECO:0007669"/>
    <property type="project" value="UniProtKB-KW"/>
</dbReference>
<evidence type="ECO:0000256" key="22">
    <source>
        <dbReference type="ARBA" id="ARBA00023180"/>
    </source>
</evidence>
<dbReference type="SMART" id="SM00369">
    <property type="entry name" value="LRR_TYP"/>
    <property type="match status" value="6"/>
</dbReference>
<dbReference type="AlphaFoldDB" id="A0A1S2XQG2"/>
<dbReference type="InterPro" id="IPR003591">
    <property type="entry name" value="Leu-rich_rpt_typical-subtyp"/>
</dbReference>
<evidence type="ECO:0000256" key="5">
    <source>
        <dbReference type="ARBA" id="ARBA00022512"/>
    </source>
</evidence>
<dbReference type="InterPro" id="IPR001611">
    <property type="entry name" value="Leu-rich_rpt"/>
</dbReference>
<dbReference type="InterPro" id="IPR051420">
    <property type="entry name" value="Ser_Thr_Kinases_DiverseReg"/>
</dbReference>
<evidence type="ECO:0000256" key="1">
    <source>
        <dbReference type="ARBA" id="ARBA00004170"/>
    </source>
</evidence>
<dbReference type="InterPro" id="IPR032675">
    <property type="entry name" value="LRR_dom_sf"/>
</dbReference>
<dbReference type="GO" id="GO:0009791">
    <property type="term" value="P:post-embryonic development"/>
    <property type="evidence" value="ECO:0007669"/>
    <property type="project" value="UniProtKB-ARBA"/>
</dbReference>
<keyword evidence="6" id="KW-0964">Secreted</keyword>
<dbReference type="RefSeq" id="XP_004492922.1">
    <property type="nucleotide sequence ID" value="XM_004492865.3"/>
</dbReference>
<dbReference type="PaxDb" id="3827-XP_004492922.1"/>
<dbReference type="Gene3D" id="3.30.200.20">
    <property type="entry name" value="Phosphorylase Kinase, domain 1"/>
    <property type="match status" value="1"/>
</dbReference>
<dbReference type="Pfam" id="PF00069">
    <property type="entry name" value="Pkinase"/>
    <property type="match status" value="1"/>
</dbReference>
<dbReference type="Proteomes" id="UP000087171">
    <property type="component" value="Chromosome Ca3"/>
</dbReference>
<gene>
    <name evidence="30" type="primary">LOC101506275</name>
</gene>
<proteinExistence type="inferred from homology"/>
<evidence type="ECO:0000256" key="27">
    <source>
        <dbReference type="SAM" id="SignalP"/>
    </source>
</evidence>
<keyword evidence="10" id="KW-0808">Transferase</keyword>
<dbReference type="SUPFAM" id="SSF52058">
    <property type="entry name" value="L domain-like"/>
    <property type="match status" value="1"/>
</dbReference>
<dbReference type="GO" id="GO:0016020">
    <property type="term" value="C:membrane"/>
    <property type="evidence" value="ECO:0007669"/>
    <property type="project" value="UniProtKB-SubCell"/>
</dbReference>
<organism evidence="29 30">
    <name type="scientific">Cicer arietinum</name>
    <name type="common">Chickpea</name>
    <name type="synonym">Garbanzo</name>
    <dbReference type="NCBI Taxonomy" id="3827"/>
    <lineage>
        <taxon>Eukaryota</taxon>
        <taxon>Viridiplantae</taxon>
        <taxon>Streptophyta</taxon>
        <taxon>Embryophyta</taxon>
        <taxon>Tracheophyta</taxon>
        <taxon>Spermatophyta</taxon>
        <taxon>Magnoliopsida</taxon>
        <taxon>eudicotyledons</taxon>
        <taxon>Gunneridae</taxon>
        <taxon>Pentapetalae</taxon>
        <taxon>rosids</taxon>
        <taxon>fabids</taxon>
        <taxon>Fabales</taxon>
        <taxon>Fabaceae</taxon>
        <taxon>Papilionoideae</taxon>
        <taxon>50 kb inversion clade</taxon>
        <taxon>NPAAA clade</taxon>
        <taxon>Hologalegina</taxon>
        <taxon>IRL clade</taxon>
        <taxon>Cicereae</taxon>
        <taxon>Cicer</taxon>
    </lineage>
</organism>
<keyword evidence="22" id="KW-0325">Glycoprotein</keyword>
<evidence type="ECO:0000256" key="16">
    <source>
        <dbReference type="ARBA" id="ARBA00022821"/>
    </source>
</evidence>
<keyword evidence="13" id="KW-0677">Repeat</keyword>
<dbReference type="FunFam" id="1.10.510.10:FF:000445">
    <property type="entry name" value="MDIS1-interacting receptor like kinase 2"/>
    <property type="match status" value="1"/>
</dbReference>
<dbReference type="GO" id="GO:0005524">
    <property type="term" value="F:ATP binding"/>
    <property type="evidence" value="ECO:0007669"/>
    <property type="project" value="UniProtKB-KW"/>
</dbReference>
<protein>
    <recommendedName>
        <fullName evidence="4">non-specific serine/threonine protein kinase</fullName>
        <ecNumber evidence="4">2.7.11.1</ecNumber>
    </recommendedName>
</protein>
<keyword evidence="14" id="KW-0547">Nucleotide-binding</keyword>
<comment type="subcellular location">
    <subcellularLocation>
        <location evidence="1">Membrane</location>
        <topology evidence="1">Peripheral membrane protein</topology>
    </subcellularLocation>
    <subcellularLocation>
        <location evidence="3">Membrane</location>
        <topology evidence="3">Single-pass type I membrane protein</topology>
    </subcellularLocation>
    <subcellularLocation>
        <location evidence="2">Secreted</location>
        <location evidence="2">Cell wall</location>
    </subcellularLocation>
</comment>
<comment type="similarity">
    <text evidence="23">Belongs to the polygalacturonase-inhibiting protein family.</text>
</comment>
<evidence type="ECO:0000256" key="6">
    <source>
        <dbReference type="ARBA" id="ARBA00022525"/>
    </source>
</evidence>
<keyword evidence="15" id="KW-0418">Kinase</keyword>
<evidence type="ECO:0000256" key="26">
    <source>
        <dbReference type="SAM" id="Phobius"/>
    </source>
</evidence>
<reference evidence="29" key="1">
    <citation type="journal article" date="2013" name="Nat. Biotechnol.">
        <title>Draft genome sequence of chickpea (Cicer arietinum) provides a resource for trait improvement.</title>
        <authorList>
            <person name="Varshney R.K."/>
            <person name="Song C."/>
            <person name="Saxena R.K."/>
            <person name="Azam S."/>
            <person name="Yu S."/>
            <person name="Sharpe A.G."/>
            <person name="Cannon S."/>
            <person name="Baek J."/>
            <person name="Rosen B.D."/>
            <person name="Tar'an B."/>
            <person name="Millan T."/>
            <person name="Zhang X."/>
            <person name="Ramsay L.D."/>
            <person name="Iwata A."/>
            <person name="Wang Y."/>
            <person name="Nelson W."/>
            <person name="Farmer A.D."/>
            <person name="Gaur P.M."/>
            <person name="Soderlund C."/>
            <person name="Penmetsa R.V."/>
            <person name="Xu C."/>
            <person name="Bharti A.K."/>
            <person name="He W."/>
            <person name="Winter P."/>
            <person name="Zhao S."/>
            <person name="Hane J.K."/>
            <person name="Carrasquilla-Garcia N."/>
            <person name="Condie J.A."/>
            <person name="Upadhyaya H.D."/>
            <person name="Luo M.C."/>
            <person name="Thudi M."/>
            <person name="Gowda C.L."/>
            <person name="Singh N.P."/>
            <person name="Lichtenzveig J."/>
            <person name="Gali K.K."/>
            <person name="Rubio J."/>
            <person name="Nadarajan N."/>
            <person name="Dolezel J."/>
            <person name="Bansal K.C."/>
            <person name="Xu X."/>
            <person name="Edwards D."/>
            <person name="Zhang G."/>
            <person name="Kahl G."/>
            <person name="Gil J."/>
            <person name="Singh K.B."/>
            <person name="Datta S.K."/>
            <person name="Jackson S.A."/>
            <person name="Wang J."/>
            <person name="Cook D.R."/>
        </authorList>
    </citation>
    <scope>NUCLEOTIDE SEQUENCE [LARGE SCALE GENOMIC DNA]</scope>
    <source>
        <strain evidence="29">cv. CDC Frontier</strain>
    </source>
</reference>
<dbReference type="Pfam" id="PF13855">
    <property type="entry name" value="LRR_8"/>
    <property type="match status" value="1"/>
</dbReference>
<dbReference type="FunFam" id="3.30.200.20:FF:000309">
    <property type="entry name" value="Leucine-rich repeat receptor protein kinase MSP1"/>
    <property type="match status" value="1"/>
</dbReference>
<dbReference type="InterPro" id="IPR008266">
    <property type="entry name" value="Tyr_kinase_AS"/>
</dbReference>
<dbReference type="GeneID" id="101506275"/>
<dbReference type="SUPFAM" id="SSF56112">
    <property type="entry name" value="Protein kinase-like (PK-like)"/>
    <property type="match status" value="1"/>
</dbReference>
<evidence type="ECO:0000256" key="17">
    <source>
        <dbReference type="ARBA" id="ARBA00022840"/>
    </source>
</evidence>
<evidence type="ECO:0000259" key="28">
    <source>
        <dbReference type="PROSITE" id="PS50011"/>
    </source>
</evidence>
<dbReference type="InterPro" id="IPR013210">
    <property type="entry name" value="LRR_N_plant-typ"/>
</dbReference>
<keyword evidence="7" id="KW-0723">Serine/threonine-protein kinase</keyword>
<keyword evidence="11 26" id="KW-0812">Transmembrane</keyword>
<evidence type="ECO:0000256" key="12">
    <source>
        <dbReference type="ARBA" id="ARBA00022729"/>
    </source>
</evidence>
<dbReference type="PANTHER" id="PTHR48005:SF70">
    <property type="entry name" value="MDIS1-INTERACTING RECEPTOR LIKE KINASE 2-LIKE"/>
    <property type="match status" value="1"/>
</dbReference>
<dbReference type="PROSITE" id="PS50011">
    <property type="entry name" value="PROTEIN_KINASE_DOM"/>
    <property type="match status" value="1"/>
</dbReference>
<feature type="transmembrane region" description="Helical" evidence="26">
    <location>
        <begin position="731"/>
        <end position="758"/>
    </location>
</feature>
<dbReference type="STRING" id="3827.A0A1S2XQG2"/>
<evidence type="ECO:0000256" key="11">
    <source>
        <dbReference type="ARBA" id="ARBA00022692"/>
    </source>
</evidence>
<dbReference type="InterPro" id="IPR000719">
    <property type="entry name" value="Prot_kinase_dom"/>
</dbReference>
<dbReference type="FunFam" id="3.80.10.10:FF:000177">
    <property type="entry name" value="Leucine-rich repeat receptor-like serine/threonine-protein kinase At1g17230"/>
    <property type="match status" value="1"/>
</dbReference>
<dbReference type="PROSITE" id="PS00109">
    <property type="entry name" value="PROTEIN_KINASE_TYR"/>
    <property type="match status" value="1"/>
</dbReference>
<dbReference type="InterPro" id="IPR011009">
    <property type="entry name" value="Kinase-like_dom_sf"/>
</dbReference>